<accession>A0A8J6ILH3</accession>
<evidence type="ECO:0000256" key="4">
    <source>
        <dbReference type="PIRSR" id="PIRSR606225-1"/>
    </source>
</evidence>
<reference evidence="8" key="1">
    <citation type="submission" date="2020-08" db="EMBL/GenBank/DDBJ databases">
        <authorList>
            <person name="Liu C."/>
            <person name="Sun Q."/>
        </authorList>
    </citation>
    <scope>NUCLEOTIDE SEQUENCE</scope>
    <source>
        <strain evidence="8">NSJ-65</strain>
    </source>
</reference>
<evidence type="ECO:0000256" key="5">
    <source>
        <dbReference type="PROSITE-ProRule" id="PRU00182"/>
    </source>
</evidence>
<dbReference type="GO" id="GO:0000455">
    <property type="term" value="P:enzyme-directed rRNA pseudouridine synthesis"/>
    <property type="evidence" value="ECO:0007669"/>
    <property type="project" value="UniProtKB-ARBA"/>
</dbReference>
<dbReference type="PROSITE" id="PS50889">
    <property type="entry name" value="S4"/>
    <property type="match status" value="1"/>
</dbReference>
<evidence type="ECO:0000256" key="1">
    <source>
        <dbReference type="ARBA" id="ARBA00000073"/>
    </source>
</evidence>
<evidence type="ECO:0000256" key="6">
    <source>
        <dbReference type="RuleBase" id="RU362028"/>
    </source>
</evidence>
<dbReference type="RefSeq" id="WP_186487721.1">
    <property type="nucleotide sequence ID" value="NZ_JACOGI010000001.1"/>
</dbReference>
<comment type="caution">
    <text evidence="8">The sequence shown here is derived from an EMBL/GenBank/DDBJ whole genome shotgun (WGS) entry which is preliminary data.</text>
</comment>
<dbReference type="GO" id="GO:0120159">
    <property type="term" value="F:rRNA pseudouridine synthase activity"/>
    <property type="evidence" value="ECO:0007669"/>
    <property type="project" value="UniProtKB-ARBA"/>
</dbReference>
<dbReference type="InterPro" id="IPR036986">
    <property type="entry name" value="S4_RNA-bd_sf"/>
</dbReference>
<comment type="function">
    <text evidence="6">Responsible for synthesis of pseudouridine from uracil.</text>
</comment>
<dbReference type="Proteomes" id="UP000597668">
    <property type="component" value="Unassembled WGS sequence"/>
</dbReference>
<dbReference type="Pfam" id="PF01479">
    <property type="entry name" value="S4"/>
    <property type="match status" value="1"/>
</dbReference>
<keyword evidence="9" id="KW-1185">Reference proteome</keyword>
<evidence type="ECO:0000256" key="3">
    <source>
        <dbReference type="ARBA" id="ARBA00023235"/>
    </source>
</evidence>
<feature type="active site" evidence="4">
    <location>
        <position position="147"/>
    </location>
</feature>
<dbReference type="CDD" id="cd02869">
    <property type="entry name" value="PseudoU_synth_RluA_like"/>
    <property type="match status" value="1"/>
</dbReference>
<dbReference type="SUPFAM" id="SSF55120">
    <property type="entry name" value="Pseudouridine synthase"/>
    <property type="match status" value="1"/>
</dbReference>
<gene>
    <name evidence="8" type="ORF">H8K20_05580</name>
</gene>
<proteinExistence type="inferred from homology"/>
<dbReference type="InterPro" id="IPR020103">
    <property type="entry name" value="PsdUridine_synth_cat_dom_sf"/>
</dbReference>
<dbReference type="EMBL" id="JACOGI010000001">
    <property type="protein sequence ID" value="MBC3515864.1"/>
    <property type="molecule type" value="Genomic_DNA"/>
</dbReference>
<dbReference type="GO" id="GO:0003723">
    <property type="term" value="F:RNA binding"/>
    <property type="evidence" value="ECO:0007669"/>
    <property type="project" value="UniProtKB-KW"/>
</dbReference>
<comment type="catalytic activity">
    <reaction evidence="1 6">
        <text>a uridine in RNA = a pseudouridine in RNA</text>
        <dbReference type="Rhea" id="RHEA:48348"/>
        <dbReference type="Rhea" id="RHEA-COMP:12068"/>
        <dbReference type="Rhea" id="RHEA-COMP:12069"/>
        <dbReference type="ChEBI" id="CHEBI:65314"/>
        <dbReference type="ChEBI" id="CHEBI:65315"/>
    </reaction>
</comment>
<organism evidence="8 9">
    <name type="scientific">Neobittarella massiliensis</name>
    <name type="common">ex Bilen et al. 2018</name>
    <dbReference type="NCBI Taxonomy" id="2041842"/>
    <lineage>
        <taxon>Bacteria</taxon>
        <taxon>Bacillati</taxon>
        <taxon>Bacillota</taxon>
        <taxon>Clostridia</taxon>
        <taxon>Eubacteriales</taxon>
        <taxon>Oscillospiraceae</taxon>
        <taxon>Neobittarella (ex Bilen et al. 2018)</taxon>
    </lineage>
</organism>
<evidence type="ECO:0000313" key="8">
    <source>
        <dbReference type="EMBL" id="MBC3515864.1"/>
    </source>
</evidence>
<keyword evidence="3 6" id="KW-0413">Isomerase</keyword>
<name>A0A8J6ILH3_9FIRM</name>
<dbReference type="Pfam" id="PF00849">
    <property type="entry name" value="PseudoU_synth_2"/>
    <property type="match status" value="1"/>
</dbReference>
<dbReference type="SUPFAM" id="SSF55174">
    <property type="entry name" value="Alpha-L RNA-binding motif"/>
    <property type="match status" value="1"/>
</dbReference>
<dbReference type="CDD" id="cd00165">
    <property type="entry name" value="S4"/>
    <property type="match status" value="1"/>
</dbReference>
<dbReference type="InterPro" id="IPR002942">
    <property type="entry name" value="S4_RNA-bd"/>
</dbReference>
<dbReference type="PROSITE" id="PS01129">
    <property type="entry name" value="PSI_RLU"/>
    <property type="match status" value="1"/>
</dbReference>
<dbReference type="Gene3D" id="3.30.2350.10">
    <property type="entry name" value="Pseudouridine synthase"/>
    <property type="match status" value="1"/>
</dbReference>
<dbReference type="InterPro" id="IPR050188">
    <property type="entry name" value="RluA_PseudoU_synthase"/>
</dbReference>
<evidence type="ECO:0000313" key="9">
    <source>
        <dbReference type="Proteomes" id="UP000597668"/>
    </source>
</evidence>
<dbReference type="AlphaFoldDB" id="A0A8J6ILH3"/>
<dbReference type="EC" id="5.4.99.-" evidence="6"/>
<feature type="domain" description="RNA-binding S4" evidence="7">
    <location>
        <begin position="13"/>
        <end position="69"/>
    </location>
</feature>
<protein>
    <recommendedName>
        <fullName evidence="6">Pseudouridine synthase</fullName>
        <ecNumber evidence="6">5.4.99.-</ecNumber>
    </recommendedName>
</protein>
<dbReference type="InterPro" id="IPR006145">
    <property type="entry name" value="PsdUridine_synth_RsuA/RluA"/>
</dbReference>
<comment type="similarity">
    <text evidence="2 6">Belongs to the pseudouridine synthase RluA family.</text>
</comment>
<dbReference type="Gene3D" id="3.10.290.10">
    <property type="entry name" value="RNA-binding S4 domain"/>
    <property type="match status" value="1"/>
</dbReference>
<evidence type="ECO:0000256" key="2">
    <source>
        <dbReference type="ARBA" id="ARBA00010876"/>
    </source>
</evidence>
<keyword evidence="5" id="KW-0694">RNA-binding</keyword>
<dbReference type="NCBIfam" id="TIGR00005">
    <property type="entry name" value="rluA_subfam"/>
    <property type="match status" value="1"/>
</dbReference>
<dbReference type="SMART" id="SM00363">
    <property type="entry name" value="S4"/>
    <property type="match status" value="1"/>
</dbReference>
<dbReference type="InterPro" id="IPR006224">
    <property type="entry name" value="PsdUridine_synth_RluA-like_CS"/>
</dbReference>
<dbReference type="PANTHER" id="PTHR21600">
    <property type="entry name" value="MITOCHONDRIAL RNA PSEUDOURIDINE SYNTHASE"/>
    <property type="match status" value="1"/>
</dbReference>
<dbReference type="InterPro" id="IPR006225">
    <property type="entry name" value="PsdUridine_synth_RluC/D"/>
</dbReference>
<evidence type="ECO:0000259" key="7">
    <source>
        <dbReference type="SMART" id="SM00363"/>
    </source>
</evidence>
<sequence>MYICQIGAKQAGQRLDKLVFSICPDLPGSAFYRALKRGNIKINGRRREISYRVQAGDTLRLYLEPQYLPGAAESGGVPAPVPAGPTFAVVYEDDHVLLADKPAGLLVLPGQNGEQNNLQNQLRHYLQEQGGYRPGQDFAPALCNRIDRGTSGIVLAAKTAAAEQELLLRIRQRQIHKSYLCAVVGHMPAARGKFDNYLFKDARQSRVYVRQNPQPGAKRAITHWQVLDETPQLSLVEARLLTGRTHQIRAQFAASGHPLLGDSKYGENSVNRRYRMKSQALCSYRVQFDWPAEGGPLDYLRGRSFTTQKPAFCQLFAPCKTAGGQ</sequence>